<keyword evidence="3" id="KW-1185">Reference proteome</keyword>
<sequence>MSNRKRMGMFDHAKYSKPVLRSITEPVQRAVKRDINKLLDYGAASVRFRQPEKIDSEVSVVEDSFEQQQQLEEEEQAEREAEQQQQQCRKKFCPEIIDLDKPPIVWASSLRPPEKSFGLGRDPSFAAVRDALLRAAPARGRESPKMGAEERLAMLLNPGPQNKQCTPIQRCSDVAVSARPQFPSKCPLDRLAARLMDSFPTITLKNNEPLTLTDATFSMAKRALLAAQERHSLGVNNTRGDSLASEAPIELNPLKSISDQTVCFFRASEEEAADYSDDQNGEISMDESPTADIYQIMPRSYGDYYDGISATAAGQSSVTQSSYSTQPYISHNATPSQPFFDFFRNSVSTTAGLTMNEVHGSYDDFIPRVCDDGNQQPLFRFSGVSGDRTDTIGSPEFDF</sequence>
<name>A0ABD2LZX1_9BILA</name>
<organism evidence="2 3">
    <name type="scientific">Heterodera trifolii</name>
    <dbReference type="NCBI Taxonomy" id="157864"/>
    <lineage>
        <taxon>Eukaryota</taxon>
        <taxon>Metazoa</taxon>
        <taxon>Ecdysozoa</taxon>
        <taxon>Nematoda</taxon>
        <taxon>Chromadorea</taxon>
        <taxon>Rhabditida</taxon>
        <taxon>Tylenchina</taxon>
        <taxon>Tylenchomorpha</taxon>
        <taxon>Tylenchoidea</taxon>
        <taxon>Heteroderidae</taxon>
        <taxon>Heteroderinae</taxon>
        <taxon>Heterodera</taxon>
    </lineage>
</organism>
<comment type="caution">
    <text evidence="2">The sequence shown here is derived from an EMBL/GenBank/DDBJ whole genome shotgun (WGS) entry which is preliminary data.</text>
</comment>
<proteinExistence type="predicted"/>
<evidence type="ECO:0000313" key="2">
    <source>
        <dbReference type="EMBL" id="KAL3120798.1"/>
    </source>
</evidence>
<dbReference type="AlphaFoldDB" id="A0ABD2LZX1"/>
<gene>
    <name evidence="2" type="ORF">niasHT_008090</name>
</gene>
<dbReference type="Proteomes" id="UP001620626">
    <property type="component" value="Unassembled WGS sequence"/>
</dbReference>
<evidence type="ECO:0000256" key="1">
    <source>
        <dbReference type="SAM" id="MobiDB-lite"/>
    </source>
</evidence>
<feature type="region of interest" description="Disordered" evidence="1">
    <location>
        <begin position="64"/>
        <end position="83"/>
    </location>
</feature>
<protein>
    <submittedName>
        <fullName evidence="2">Uncharacterized protein</fullName>
    </submittedName>
</protein>
<accession>A0ABD2LZX1</accession>
<dbReference type="EMBL" id="JBICBT010000207">
    <property type="protein sequence ID" value="KAL3120798.1"/>
    <property type="molecule type" value="Genomic_DNA"/>
</dbReference>
<evidence type="ECO:0000313" key="3">
    <source>
        <dbReference type="Proteomes" id="UP001620626"/>
    </source>
</evidence>
<reference evidence="2 3" key="1">
    <citation type="submission" date="2024-10" db="EMBL/GenBank/DDBJ databases">
        <authorList>
            <person name="Kim D."/>
        </authorList>
    </citation>
    <scope>NUCLEOTIDE SEQUENCE [LARGE SCALE GENOMIC DNA]</scope>
    <source>
        <strain evidence="2">BH-2024</strain>
    </source>
</reference>